<dbReference type="STRING" id="1108812.AWC16_20685"/>
<dbReference type="PANTHER" id="PTHR43365:SF1">
    <property type="entry name" value="ACETYL-COA C-ACYLTRANSFERASE"/>
    <property type="match status" value="1"/>
</dbReference>
<evidence type="ECO:0000256" key="4">
    <source>
        <dbReference type="PIRSR" id="PIRSR000429-1"/>
    </source>
</evidence>
<dbReference type="RefSeq" id="WP_085266434.1">
    <property type="nucleotide sequence ID" value="NZ_JACKVG010000017.1"/>
</dbReference>
<dbReference type="Gene3D" id="3.40.47.10">
    <property type="match status" value="2"/>
</dbReference>
<accession>A0A1X1Y9U5</accession>
<dbReference type="EMBL" id="LQPG01000040">
    <property type="protein sequence ID" value="ORW07877.1"/>
    <property type="molecule type" value="Genomic_DNA"/>
</dbReference>
<dbReference type="OrthoDB" id="9764638at2"/>
<feature type="domain" description="Thiolase C-terminal" evidence="7">
    <location>
        <begin position="264"/>
        <end position="385"/>
    </location>
</feature>
<dbReference type="AlphaFoldDB" id="A0A1X1Y9U5"/>
<keyword evidence="3 5" id="KW-0012">Acyltransferase</keyword>
<evidence type="ECO:0000256" key="1">
    <source>
        <dbReference type="ARBA" id="ARBA00010982"/>
    </source>
</evidence>
<feature type="active site" description="Acyl-thioester intermediate" evidence="4">
    <location>
        <position position="93"/>
    </location>
</feature>
<keyword evidence="9" id="KW-1185">Reference proteome</keyword>
<dbReference type="Pfam" id="PF00108">
    <property type="entry name" value="Thiolase_N"/>
    <property type="match status" value="1"/>
</dbReference>
<comment type="similarity">
    <text evidence="1 5">Belongs to the thiolase-like superfamily. Thiolase family.</text>
</comment>
<dbReference type="NCBIfam" id="NF005865">
    <property type="entry name" value="PRK07801.1"/>
    <property type="match status" value="1"/>
</dbReference>
<dbReference type="InterPro" id="IPR002155">
    <property type="entry name" value="Thiolase"/>
</dbReference>
<evidence type="ECO:0000256" key="2">
    <source>
        <dbReference type="ARBA" id="ARBA00022679"/>
    </source>
</evidence>
<protein>
    <submittedName>
        <fullName evidence="8">Acetyl-CoA acetyltransferase</fullName>
    </submittedName>
</protein>
<dbReference type="Proteomes" id="UP000193866">
    <property type="component" value="Unassembled WGS sequence"/>
</dbReference>
<evidence type="ECO:0000313" key="9">
    <source>
        <dbReference type="Proteomes" id="UP000193866"/>
    </source>
</evidence>
<proteinExistence type="inferred from homology"/>
<dbReference type="PROSITE" id="PS00737">
    <property type="entry name" value="THIOLASE_2"/>
    <property type="match status" value="1"/>
</dbReference>
<dbReference type="InterPro" id="IPR020613">
    <property type="entry name" value="Thiolase_CS"/>
</dbReference>
<dbReference type="PANTHER" id="PTHR43365">
    <property type="entry name" value="BLR7806 PROTEIN"/>
    <property type="match status" value="1"/>
</dbReference>
<evidence type="ECO:0000259" key="7">
    <source>
        <dbReference type="Pfam" id="PF02803"/>
    </source>
</evidence>
<dbReference type="NCBIfam" id="TIGR01930">
    <property type="entry name" value="AcCoA-C-Actrans"/>
    <property type="match status" value="1"/>
</dbReference>
<dbReference type="InterPro" id="IPR016039">
    <property type="entry name" value="Thiolase-like"/>
</dbReference>
<dbReference type="InterPro" id="IPR020616">
    <property type="entry name" value="Thiolase_N"/>
</dbReference>
<gene>
    <name evidence="8" type="ORF">AWC16_20685</name>
</gene>
<dbReference type="SUPFAM" id="SSF53901">
    <property type="entry name" value="Thiolase-like"/>
    <property type="match status" value="1"/>
</dbReference>
<dbReference type="PIRSF" id="PIRSF000429">
    <property type="entry name" value="Ac-CoA_Ac_transf"/>
    <property type="match status" value="1"/>
</dbReference>
<evidence type="ECO:0000259" key="6">
    <source>
        <dbReference type="Pfam" id="PF00108"/>
    </source>
</evidence>
<feature type="active site" description="Proton acceptor" evidence="4">
    <location>
        <position position="342"/>
    </location>
</feature>
<dbReference type="CDD" id="cd00751">
    <property type="entry name" value="thiolase"/>
    <property type="match status" value="1"/>
</dbReference>
<reference evidence="8 9" key="1">
    <citation type="submission" date="2016-01" db="EMBL/GenBank/DDBJ databases">
        <title>The new phylogeny of the genus Mycobacterium.</title>
        <authorList>
            <person name="Tarcisio F."/>
            <person name="Conor M."/>
            <person name="Antonella G."/>
            <person name="Elisabetta G."/>
            <person name="Giulia F.S."/>
            <person name="Sara T."/>
            <person name="Anna F."/>
            <person name="Clotilde B."/>
            <person name="Roberto B."/>
            <person name="Veronica D.S."/>
            <person name="Fabio R."/>
            <person name="Monica P."/>
            <person name="Olivier J."/>
            <person name="Enrico T."/>
            <person name="Nicola S."/>
        </authorList>
    </citation>
    <scope>NUCLEOTIDE SEQUENCE [LARGE SCALE GENOMIC DNA]</scope>
    <source>
        <strain evidence="8 9">DSM 45394</strain>
    </source>
</reference>
<feature type="domain" description="Thiolase N-terminal" evidence="6">
    <location>
        <begin position="9"/>
        <end position="255"/>
    </location>
</feature>
<dbReference type="Pfam" id="PF02803">
    <property type="entry name" value="Thiolase_C"/>
    <property type="match status" value="1"/>
</dbReference>
<keyword evidence="2 5" id="KW-0808">Transferase</keyword>
<dbReference type="GO" id="GO:0016747">
    <property type="term" value="F:acyltransferase activity, transferring groups other than amino-acyl groups"/>
    <property type="evidence" value="ECO:0007669"/>
    <property type="project" value="InterPro"/>
</dbReference>
<feature type="active site" description="Proton acceptor" evidence="4">
    <location>
        <position position="372"/>
    </location>
</feature>
<comment type="caution">
    <text evidence="8">The sequence shown here is derived from an EMBL/GenBank/DDBJ whole genome shotgun (WGS) entry which is preliminary data.</text>
</comment>
<name>A0A1X1Y9U5_9MYCO</name>
<dbReference type="InterPro" id="IPR020617">
    <property type="entry name" value="Thiolase_C"/>
</dbReference>
<evidence type="ECO:0000313" key="8">
    <source>
        <dbReference type="EMBL" id="ORW07877.1"/>
    </source>
</evidence>
<organism evidence="8 9">
    <name type="scientific">Mycolicibacter longobardus</name>
    <dbReference type="NCBI Taxonomy" id="1108812"/>
    <lineage>
        <taxon>Bacteria</taxon>
        <taxon>Bacillati</taxon>
        <taxon>Actinomycetota</taxon>
        <taxon>Actinomycetes</taxon>
        <taxon>Mycobacteriales</taxon>
        <taxon>Mycobacteriaceae</taxon>
        <taxon>Mycolicibacter</taxon>
    </lineage>
</organism>
<evidence type="ECO:0000256" key="3">
    <source>
        <dbReference type="ARBA" id="ARBA00023315"/>
    </source>
</evidence>
<sequence length="388" mass="41272">MAAQVSEAYVIDAVRTAVGKRNGSLAAYHPIDLGALAFRGLLDRVDVDPAAVDDVITGCVDAIGGQAGNIGRLAWLAAGYPEGVPGVTVDRQCGSSQQAISFGAQAIMSRTADLIVAGGVQNMSWIPISSAMIVGEQFGFTSPTNESKKWLERYGDEEVSQFRGAEMIAERWDISREDMERFALQSHQRAFAAIAEGRFDNEIIDVDGFRVDECPRESTLEKMAGLKTLVEGGRLTAAVSSQICDGSAAVLLASDQAVKDHKLTPRARIHHISARGDDPVIMLTGPIPATRYALEKTGLSIDDIDVVEINEAFAPVVQAWMKEFPIDPAKVNPNGGAIALGHPLGATGAKLFTTMLNELERTGGKYGLQTMCEGGGTANVTIIERLGG</sequence>
<evidence type="ECO:0000256" key="5">
    <source>
        <dbReference type="RuleBase" id="RU003557"/>
    </source>
</evidence>